<sequence length="576" mass="64251">MRTRTAGSRVATEEDIPRRERGLSRTETTGYTRDPRGSSFSEGRKMSLSSSAVNKGMGDSELRKRSHKPAEATTFQSSEIRPISTSKDGPATTSDNGLPITDPPGSCGLPFIGPFLDKMSFYWMEGGSPGYYISRMQKYKSTVFRMNTVPGPPFFPDPRVVVLLDQKSYLTLFDMDKVEKKDVFTGTYQVNLGFTGGYRVVPYLDPSEEKHTPLKQFCMEILKSSHKSVVPELHRSLTPLFDSWEAGLRNNAKINITSDLGVATLRFKCKTFMGVDPVDPKVEANLASGALGTILGPLNTVLLWVLPQILPVTVVPVPKYLKPLLAPLLELLTHTIPFPVVIVKPAYNKILAFFRVHSQELLDIAVTKYGLEREEALHNFVFNIIFNSWAGIYKLFPAIMRRLSSTSVEFQHELGAEVRNAIQEYGGLDFPALEAMPLAQSAAYEVLRLDPPVRYQYGRAKKDLIIESYDAAFRVRKGEMLAGGLEVAHTDPHVFTDPLSYNPKRFMGEEGEKLLNNLLWANGPQTEKPTTSNKHCPGMHFISFISKMFIAEIYARYETIKVGDSGNLVALNCVSS</sequence>
<proteinExistence type="inferred from homology"/>
<accession>A0ABD3GG66</accession>
<keyword evidence="9" id="KW-0456">Lyase</keyword>
<dbReference type="GO" id="GO:0006633">
    <property type="term" value="P:fatty acid biosynthetic process"/>
    <property type="evidence" value="ECO:0007669"/>
    <property type="project" value="UniProtKB-KW"/>
</dbReference>
<evidence type="ECO:0000256" key="8">
    <source>
        <dbReference type="ARBA" id="ARBA00023160"/>
    </source>
</evidence>
<evidence type="ECO:0000256" key="2">
    <source>
        <dbReference type="ARBA" id="ARBA00022516"/>
    </source>
</evidence>
<reference evidence="12 13" key="1">
    <citation type="submission" date="2024-09" db="EMBL/GenBank/DDBJ databases">
        <title>Chromosome-scale assembly of Riccia sorocarpa.</title>
        <authorList>
            <person name="Paukszto L."/>
        </authorList>
    </citation>
    <scope>NUCLEOTIDE SEQUENCE [LARGE SCALE GENOMIC DNA]</scope>
    <source>
        <strain evidence="12">LP-2024</strain>
        <tissue evidence="12">Aerial parts of the thallus</tissue>
    </source>
</reference>
<evidence type="ECO:0000313" key="12">
    <source>
        <dbReference type="EMBL" id="KAL3677596.1"/>
    </source>
</evidence>
<feature type="compositionally biased region" description="Polar residues" evidence="11">
    <location>
        <begin position="73"/>
        <end position="96"/>
    </location>
</feature>
<keyword evidence="3 10" id="KW-0479">Metal-binding</keyword>
<keyword evidence="4" id="KW-0925">Oxylipin biosynthesis</keyword>
<dbReference type="GO" id="GO:0046872">
    <property type="term" value="F:metal ion binding"/>
    <property type="evidence" value="ECO:0007669"/>
    <property type="project" value="UniProtKB-KW"/>
</dbReference>
<dbReference type="Gene3D" id="1.10.630.10">
    <property type="entry name" value="Cytochrome P450"/>
    <property type="match status" value="1"/>
</dbReference>
<dbReference type="PRINTS" id="PR00465">
    <property type="entry name" value="EP450IV"/>
</dbReference>
<dbReference type="InterPro" id="IPR002403">
    <property type="entry name" value="Cyt_P450_E_grp-IV"/>
</dbReference>
<evidence type="ECO:0000313" key="13">
    <source>
        <dbReference type="Proteomes" id="UP001633002"/>
    </source>
</evidence>
<dbReference type="EMBL" id="JBJQOH010000008">
    <property type="protein sequence ID" value="KAL3677596.1"/>
    <property type="molecule type" value="Genomic_DNA"/>
</dbReference>
<protein>
    <recommendedName>
        <fullName evidence="14">Cytochrome P450</fullName>
    </recommendedName>
</protein>
<dbReference type="InterPro" id="IPR036396">
    <property type="entry name" value="Cyt_P450_sf"/>
</dbReference>
<dbReference type="AlphaFoldDB" id="A0ABD3GG66"/>
<feature type="binding site" description="axial binding residue" evidence="10">
    <location>
        <position position="536"/>
    </location>
    <ligand>
        <name>heme</name>
        <dbReference type="ChEBI" id="CHEBI:30413"/>
    </ligand>
    <ligandPart>
        <name>Fe</name>
        <dbReference type="ChEBI" id="CHEBI:18248"/>
    </ligandPart>
</feature>
<dbReference type="GO" id="GO:0016829">
    <property type="term" value="F:lyase activity"/>
    <property type="evidence" value="ECO:0007669"/>
    <property type="project" value="UniProtKB-KW"/>
</dbReference>
<evidence type="ECO:0000256" key="11">
    <source>
        <dbReference type="SAM" id="MobiDB-lite"/>
    </source>
</evidence>
<comment type="caution">
    <text evidence="12">The sequence shown here is derived from an EMBL/GenBank/DDBJ whole genome shotgun (WGS) entry which is preliminary data.</text>
</comment>
<comment type="cofactor">
    <cofactor evidence="10">
        <name>heme</name>
        <dbReference type="ChEBI" id="CHEBI:30413"/>
    </cofactor>
</comment>
<keyword evidence="6 10" id="KW-0408">Iron</keyword>
<gene>
    <name evidence="12" type="ORF">R1sor_027544</name>
</gene>
<organism evidence="12 13">
    <name type="scientific">Riccia sorocarpa</name>
    <dbReference type="NCBI Taxonomy" id="122646"/>
    <lineage>
        <taxon>Eukaryota</taxon>
        <taxon>Viridiplantae</taxon>
        <taxon>Streptophyta</taxon>
        <taxon>Embryophyta</taxon>
        <taxon>Marchantiophyta</taxon>
        <taxon>Marchantiopsida</taxon>
        <taxon>Marchantiidae</taxon>
        <taxon>Marchantiales</taxon>
        <taxon>Ricciaceae</taxon>
        <taxon>Riccia</taxon>
    </lineage>
</organism>
<evidence type="ECO:0000256" key="5">
    <source>
        <dbReference type="ARBA" id="ARBA00022832"/>
    </source>
</evidence>
<evidence type="ECO:0008006" key="14">
    <source>
        <dbReference type="Google" id="ProtNLM"/>
    </source>
</evidence>
<dbReference type="InterPro" id="IPR001128">
    <property type="entry name" value="Cyt_P450"/>
</dbReference>
<evidence type="ECO:0000256" key="9">
    <source>
        <dbReference type="ARBA" id="ARBA00023239"/>
    </source>
</evidence>
<dbReference type="PANTHER" id="PTHR24286">
    <property type="entry name" value="CYTOCHROME P450 26"/>
    <property type="match status" value="1"/>
</dbReference>
<evidence type="ECO:0000256" key="6">
    <source>
        <dbReference type="ARBA" id="ARBA00023004"/>
    </source>
</evidence>
<keyword evidence="7" id="KW-0443">Lipid metabolism</keyword>
<evidence type="ECO:0000256" key="4">
    <source>
        <dbReference type="ARBA" id="ARBA00022767"/>
    </source>
</evidence>
<feature type="compositionally biased region" description="Basic and acidic residues" evidence="11">
    <location>
        <begin position="11"/>
        <end position="24"/>
    </location>
</feature>
<keyword evidence="10" id="KW-0349">Heme</keyword>
<name>A0ABD3GG66_9MARC</name>
<keyword evidence="5" id="KW-0276">Fatty acid metabolism</keyword>
<evidence type="ECO:0000256" key="7">
    <source>
        <dbReference type="ARBA" id="ARBA00023098"/>
    </source>
</evidence>
<evidence type="ECO:0000256" key="10">
    <source>
        <dbReference type="PIRSR" id="PIRSR602403-1"/>
    </source>
</evidence>
<evidence type="ECO:0000256" key="1">
    <source>
        <dbReference type="ARBA" id="ARBA00010617"/>
    </source>
</evidence>
<feature type="region of interest" description="Disordered" evidence="11">
    <location>
        <begin position="1"/>
        <end position="105"/>
    </location>
</feature>
<keyword evidence="2" id="KW-0444">Lipid biosynthesis</keyword>
<dbReference type="Proteomes" id="UP001633002">
    <property type="component" value="Unassembled WGS sequence"/>
</dbReference>
<dbReference type="PANTHER" id="PTHR24286:SF255">
    <property type="entry name" value="ALLENE OXIDE SYNTHASE, CHLOROPLASTIC"/>
    <property type="match status" value="1"/>
</dbReference>
<dbReference type="Pfam" id="PF00067">
    <property type="entry name" value="p450"/>
    <property type="match status" value="1"/>
</dbReference>
<keyword evidence="8" id="KW-0275">Fatty acid biosynthesis</keyword>
<comment type="similarity">
    <text evidence="1">Belongs to the cytochrome P450 family.</text>
</comment>
<keyword evidence="13" id="KW-1185">Reference proteome</keyword>
<dbReference type="SUPFAM" id="SSF48264">
    <property type="entry name" value="Cytochrome P450"/>
    <property type="match status" value="1"/>
</dbReference>
<dbReference type="GO" id="GO:0031408">
    <property type="term" value="P:oxylipin biosynthetic process"/>
    <property type="evidence" value="ECO:0007669"/>
    <property type="project" value="UniProtKB-KW"/>
</dbReference>
<evidence type="ECO:0000256" key="3">
    <source>
        <dbReference type="ARBA" id="ARBA00022723"/>
    </source>
</evidence>
<dbReference type="CDD" id="cd11071">
    <property type="entry name" value="CYP74"/>
    <property type="match status" value="1"/>
</dbReference>